<dbReference type="InterPro" id="IPR017850">
    <property type="entry name" value="Alkaline_phosphatase_core_sf"/>
</dbReference>
<dbReference type="Gene3D" id="3.40.720.10">
    <property type="entry name" value="Alkaline Phosphatase, subunit A"/>
    <property type="match status" value="1"/>
</dbReference>
<proteinExistence type="predicted"/>
<dbReference type="InterPro" id="IPR002591">
    <property type="entry name" value="Phosphodiest/P_Trfase"/>
</dbReference>
<dbReference type="EMBL" id="VSSQ01001847">
    <property type="protein sequence ID" value="MPM11572.1"/>
    <property type="molecule type" value="Genomic_DNA"/>
</dbReference>
<dbReference type="PANTHER" id="PTHR10151:SF120">
    <property type="entry name" value="BIS(5'-ADENOSYL)-TRIPHOSPHATASE"/>
    <property type="match status" value="1"/>
</dbReference>
<dbReference type="Pfam" id="PF01663">
    <property type="entry name" value="Phosphodiest"/>
    <property type="match status" value="1"/>
</dbReference>
<dbReference type="GO" id="GO:0016787">
    <property type="term" value="F:hydrolase activity"/>
    <property type="evidence" value="ECO:0007669"/>
    <property type="project" value="UniProtKB-ARBA"/>
</dbReference>
<comment type="caution">
    <text evidence="1">The sequence shown here is derived from an EMBL/GenBank/DDBJ whole genome shotgun (WGS) entry which is preliminary data.</text>
</comment>
<dbReference type="PANTHER" id="PTHR10151">
    <property type="entry name" value="ECTONUCLEOTIDE PYROPHOSPHATASE/PHOSPHODIESTERASE"/>
    <property type="match status" value="1"/>
</dbReference>
<protein>
    <submittedName>
        <fullName evidence="1">Uncharacterized protein</fullName>
    </submittedName>
</protein>
<reference evidence="1" key="1">
    <citation type="submission" date="2019-08" db="EMBL/GenBank/DDBJ databases">
        <authorList>
            <person name="Kucharzyk K."/>
            <person name="Murdoch R.W."/>
            <person name="Higgins S."/>
            <person name="Loffler F."/>
        </authorList>
    </citation>
    <scope>NUCLEOTIDE SEQUENCE</scope>
</reference>
<dbReference type="CDD" id="cd16018">
    <property type="entry name" value="Enpp"/>
    <property type="match status" value="1"/>
</dbReference>
<accession>A0A644X5Z7</accession>
<organism evidence="1">
    <name type="scientific">bioreactor metagenome</name>
    <dbReference type="NCBI Taxonomy" id="1076179"/>
    <lineage>
        <taxon>unclassified sequences</taxon>
        <taxon>metagenomes</taxon>
        <taxon>ecological metagenomes</taxon>
    </lineage>
</organism>
<evidence type="ECO:0000313" key="1">
    <source>
        <dbReference type="EMBL" id="MPM11572.1"/>
    </source>
</evidence>
<name>A0A644X5Z7_9ZZZZ</name>
<gene>
    <name evidence="1" type="ORF">SDC9_57918</name>
</gene>
<sequence>MSKLLVFCIDALCSSDIEKMRIMPHFGPMIENGSYVRNIMPVWPALTYCCHTSILTGCYVDKHGIAHNEKLRRGGFLQEPWFSKKQDVLAPTLLDTAREHGRSTCSLSWPVSGGAEYDMNMPMIVPYEYTGWEPEKWLKGTATQNLLDRYFFKHGRYIMGPDRSLDLFTMALALDILEDFDQPDVMLVKMCDLDSRRHTYGVHHAKVDDQLRKHDAEFGAIVETLRRKGTLDDTNLVILGDHGMTDVKDVLLLNVLLRKQGFLRTDESGALTGFDAIAHSTGLGAFIELSNPDDLIMKEKVRSFLESLKENSDIQLTQIMDAAQAKREFHLEGPFDFVLTSKLPISFGEQLTGDAIWGSQVPGDHKIGAATHGGDPNREELTAFLACGPDIQKGVVVERRSMVDEASTMARMMGFDMPDTDGAVIEEILRSSYANQA</sequence>
<dbReference type="SUPFAM" id="SSF53649">
    <property type="entry name" value="Alkaline phosphatase-like"/>
    <property type="match status" value="1"/>
</dbReference>
<dbReference type="AlphaFoldDB" id="A0A644X5Z7"/>